<proteinExistence type="predicted"/>
<evidence type="ECO:0000256" key="2">
    <source>
        <dbReference type="SAM" id="SignalP"/>
    </source>
</evidence>
<evidence type="ECO:0008006" key="5">
    <source>
        <dbReference type="Google" id="ProtNLM"/>
    </source>
</evidence>
<keyword evidence="2" id="KW-0732">Signal</keyword>
<protein>
    <recommendedName>
        <fullName evidence="5">RxLR effector protein</fullName>
    </recommendedName>
</protein>
<feature type="region of interest" description="Disordered" evidence="1">
    <location>
        <begin position="44"/>
        <end position="89"/>
    </location>
</feature>
<accession>A0ABD3F264</accession>
<evidence type="ECO:0000313" key="4">
    <source>
        <dbReference type="Proteomes" id="UP001632037"/>
    </source>
</evidence>
<dbReference type="EMBL" id="JBIMZQ010000048">
    <property type="protein sequence ID" value="KAL3659224.1"/>
    <property type="molecule type" value="Genomic_DNA"/>
</dbReference>
<evidence type="ECO:0000313" key="3">
    <source>
        <dbReference type="EMBL" id="KAL3659224.1"/>
    </source>
</evidence>
<comment type="caution">
    <text evidence="3">The sequence shown here is derived from an EMBL/GenBank/DDBJ whole genome shotgun (WGS) entry which is preliminary data.</text>
</comment>
<dbReference type="Proteomes" id="UP001632037">
    <property type="component" value="Unassembled WGS sequence"/>
</dbReference>
<feature type="signal peptide" evidence="2">
    <location>
        <begin position="1"/>
        <end position="25"/>
    </location>
</feature>
<keyword evidence="4" id="KW-1185">Reference proteome</keyword>
<reference evidence="3 4" key="1">
    <citation type="submission" date="2024-09" db="EMBL/GenBank/DDBJ databases">
        <title>Genome sequencing and assembly of Phytophthora oleae, isolate VK10A, causative agent of rot of olive drupes.</title>
        <authorList>
            <person name="Conti Taguali S."/>
            <person name="Riolo M."/>
            <person name="La Spada F."/>
            <person name="Cacciola S.O."/>
            <person name="Dionisio G."/>
        </authorList>
    </citation>
    <scope>NUCLEOTIDE SEQUENCE [LARGE SCALE GENOMIC DNA]</scope>
    <source>
        <strain evidence="3 4">VK10A</strain>
    </source>
</reference>
<evidence type="ECO:0000256" key="1">
    <source>
        <dbReference type="SAM" id="MobiDB-lite"/>
    </source>
</evidence>
<feature type="compositionally biased region" description="Basic and acidic residues" evidence="1">
    <location>
        <begin position="46"/>
        <end position="55"/>
    </location>
</feature>
<name>A0ABD3F264_9STRA</name>
<feature type="compositionally biased region" description="Gly residues" evidence="1">
    <location>
        <begin position="67"/>
        <end position="89"/>
    </location>
</feature>
<gene>
    <name evidence="3" type="ORF">V7S43_015802</name>
</gene>
<organism evidence="3 4">
    <name type="scientific">Phytophthora oleae</name>
    <dbReference type="NCBI Taxonomy" id="2107226"/>
    <lineage>
        <taxon>Eukaryota</taxon>
        <taxon>Sar</taxon>
        <taxon>Stramenopiles</taxon>
        <taxon>Oomycota</taxon>
        <taxon>Peronosporomycetes</taxon>
        <taxon>Peronosporales</taxon>
        <taxon>Peronosporaceae</taxon>
        <taxon>Phytophthora</taxon>
    </lineage>
</organism>
<feature type="chain" id="PRO_5044854794" description="RxLR effector protein" evidence="2">
    <location>
        <begin position="26"/>
        <end position="150"/>
    </location>
</feature>
<sequence length="150" mass="16334">MHLLRLVLIFVVALAVVSNGTPASANEITTATTVKSSLIQDAVTSSDHKATRELTDLEEDEERKGGGRGGGGRGGGGRGTSRGTGGGTGYTGGYGYTYGTHTNIGFMNTNRISERHKKCNRFVNWFKRLFNKNIKKCPKKKDEDKRRLRA</sequence>
<dbReference type="AlphaFoldDB" id="A0ABD3F264"/>